<dbReference type="AlphaFoldDB" id="A0A8H4VCS9"/>
<dbReference type="PANTHER" id="PTHR47784">
    <property type="entry name" value="STEROL UPTAKE CONTROL PROTEIN 2"/>
    <property type="match status" value="1"/>
</dbReference>
<evidence type="ECO:0000256" key="1">
    <source>
        <dbReference type="ARBA" id="ARBA00023242"/>
    </source>
</evidence>
<evidence type="ECO:0000313" key="4">
    <source>
        <dbReference type="Proteomes" id="UP000562929"/>
    </source>
</evidence>
<dbReference type="GO" id="GO:0001228">
    <property type="term" value="F:DNA-binding transcription activator activity, RNA polymerase II-specific"/>
    <property type="evidence" value="ECO:0007669"/>
    <property type="project" value="TreeGrafter"/>
</dbReference>
<proteinExistence type="predicted"/>
<keyword evidence="4" id="KW-1185">Reference proteome</keyword>
<protein>
    <submittedName>
        <fullName evidence="3">C6 transcription factor</fullName>
    </submittedName>
</protein>
<feature type="domain" description="Zn(2)-C6 fungal-type" evidence="2">
    <location>
        <begin position="34"/>
        <end position="64"/>
    </location>
</feature>
<dbReference type="CDD" id="cd00067">
    <property type="entry name" value="GAL4"/>
    <property type="match status" value="1"/>
</dbReference>
<dbReference type="SMART" id="SM00066">
    <property type="entry name" value="GAL4"/>
    <property type="match status" value="1"/>
</dbReference>
<dbReference type="InterPro" id="IPR036864">
    <property type="entry name" value="Zn2-C6_fun-type_DNA-bd_sf"/>
</dbReference>
<dbReference type="OrthoDB" id="648861at2759"/>
<dbReference type="PANTHER" id="PTHR47784:SF9">
    <property type="entry name" value="ZN(II)2CYS6 TRANSCRIPTION FACTOR (EUROFUNG)"/>
    <property type="match status" value="1"/>
</dbReference>
<gene>
    <name evidence="3" type="ORF">GQ602_005161</name>
</gene>
<dbReference type="SUPFAM" id="SSF57701">
    <property type="entry name" value="Zn2/Cys6 DNA-binding domain"/>
    <property type="match status" value="1"/>
</dbReference>
<sequence length="385" mass="43649">MADGPDFRVLSFGNGCDSVRPYLKRKPYARSRTGCLACKQRRVKCDEGRPCCDRCLRLDSPCSYASDSSRAVVVASQPAPALTFDPLASLGPSQSQYGTPRALLLRHLFNSLALPMSGRNAAPLLALGQSQTYLLNVVLAIAASHMRHHCVSNQPSRVAERFWMSQACANFRTALAQPLNSQTADAIIMTSLIFSVLCFSTVEDDDSANSWIFSSEPDRLAWLSLQLGFRPLLVATVAFRSRSGLLHVFDPPQSVEIGFLRDDALPLSIIPHHWRVLLGLDDRDPDGHVFHDPARMAAHLRHVEPVHQAILHYSEFVDTLDMELRFRDMLEKEDERAVWLFGYWLGLMNRFSFWWLRMRVRMEWNAIRIWLDRRGPSGQNPRIEC</sequence>
<dbReference type="InterPro" id="IPR001138">
    <property type="entry name" value="Zn2Cys6_DnaBD"/>
</dbReference>
<dbReference type="InterPro" id="IPR053157">
    <property type="entry name" value="Sterol_Uptake_Regulator"/>
</dbReference>
<dbReference type="PROSITE" id="PS50048">
    <property type="entry name" value="ZN2_CY6_FUNGAL_2"/>
    <property type="match status" value="1"/>
</dbReference>
<accession>A0A8H4VCS9</accession>
<dbReference type="Pfam" id="PF00172">
    <property type="entry name" value="Zn_clus"/>
    <property type="match status" value="1"/>
</dbReference>
<dbReference type="Gene3D" id="4.10.240.10">
    <property type="entry name" value="Zn(2)-C6 fungal-type DNA-binding domain"/>
    <property type="match status" value="1"/>
</dbReference>
<dbReference type="EMBL" id="JAACLJ010000005">
    <property type="protein sequence ID" value="KAF4585856.1"/>
    <property type="molecule type" value="Genomic_DNA"/>
</dbReference>
<dbReference type="GO" id="GO:0008270">
    <property type="term" value="F:zinc ion binding"/>
    <property type="evidence" value="ECO:0007669"/>
    <property type="project" value="InterPro"/>
</dbReference>
<reference evidence="3 4" key="1">
    <citation type="journal article" date="2020" name="G3 (Bethesda)">
        <title>Genetic Underpinnings of Host Manipulation by Ophiocordyceps as Revealed by Comparative Transcriptomics.</title>
        <authorList>
            <person name="Will I."/>
            <person name="Das B."/>
            <person name="Trinh T."/>
            <person name="Brachmann A."/>
            <person name="Ohm R.A."/>
            <person name="de Bekker C."/>
        </authorList>
    </citation>
    <scope>NUCLEOTIDE SEQUENCE [LARGE SCALE GENOMIC DNA]</scope>
    <source>
        <strain evidence="3 4">EC05</strain>
    </source>
</reference>
<dbReference type="Proteomes" id="UP000562929">
    <property type="component" value="Unassembled WGS sequence"/>
</dbReference>
<comment type="caution">
    <text evidence="3">The sequence shown here is derived from an EMBL/GenBank/DDBJ whole genome shotgun (WGS) entry which is preliminary data.</text>
</comment>
<organism evidence="3 4">
    <name type="scientific">Ophiocordyceps camponoti-floridani</name>
    <dbReference type="NCBI Taxonomy" id="2030778"/>
    <lineage>
        <taxon>Eukaryota</taxon>
        <taxon>Fungi</taxon>
        <taxon>Dikarya</taxon>
        <taxon>Ascomycota</taxon>
        <taxon>Pezizomycotina</taxon>
        <taxon>Sordariomycetes</taxon>
        <taxon>Hypocreomycetidae</taxon>
        <taxon>Hypocreales</taxon>
        <taxon>Ophiocordycipitaceae</taxon>
        <taxon>Ophiocordyceps</taxon>
    </lineage>
</organism>
<evidence type="ECO:0000313" key="3">
    <source>
        <dbReference type="EMBL" id="KAF4585856.1"/>
    </source>
</evidence>
<keyword evidence="1" id="KW-0539">Nucleus</keyword>
<name>A0A8H4VCS9_9HYPO</name>
<dbReference type="PROSITE" id="PS00463">
    <property type="entry name" value="ZN2_CY6_FUNGAL_1"/>
    <property type="match status" value="1"/>
</dbReference>
<evidence type="ECO:0000259" key="2">
    <source>
        <dbReference type="PROSITE" id="PS50048"/>
    </source>
</evidence>